<dbReference type="AlphaFoldDB" id="A0A371P4L1"/>
<name>A0A371P4L1_9ACTN</name>
<dbReference type="SUPFAM" id="SSF52402">
    <property type="entry name" value="Adenine nucleotide alpha hydrolases-like"/>
    <property type="match status" value="1"/>
</dbReference>
<keyword evidence="4" id="KW-1185">Reference proteome</keyword>
<dbReference type="InterPro" id="IPR006015">
    <property type="entry name" value="Universal_stress_UspA"/>
</dbReference>
<organism evidence="3 4">
    <name type="scientific">Aeromicrobium endophyticum</name>
    <dbReference type="NCBI Taxonomy" id="2292704"/>
    <lineage>
        <taxon>Bacteria</taxon>
        <taxon>Bacillati</taxon>
        <taxon>Actinomycetota</taxon>
        <taxon>Actinomycetes</taxon>
        <taxon>Propionibacteriales</taxon>
        <taxon>Nocardioidaceae</taxon>
        <taxon>Aeromicrobium</taxon>
    </lineage>
</organism>
<evidence type="ECO:0000259" key="2">
    <source>
        <dbReference type="Pfam" id="PF00582"/>
    </source>
</evidence>
<comment type="caution">
    <text evidence="3">The sequence shown here is derived from an EMBL/GenBank/DDBJ whole genome shotgun (WGS) entry which is preliminary data.</text>
</comment>
<dbReference type="Gene3D" id="3.40.50.620">
    <property type="entry name" value="HUPs"/>
    <property type="match status" value="1"/>
</dbReference>
<proteinExistence type="inferred from homology"/>
<dbReference type="Proteomes" id="UP000265581">
    <property type="component" value="Unassembled WGS sequence"/>
</dbReference>
<dbReference type="InterPro" id="IPR006016">
    <property type="entry name" value="UspA"/>
</dbReference>
<dbReference type="OrthoDB" id="3427787at2"/>
<dbReference type="Pfam" id="PF00582">
    <property type="entry name" value="Usp"/>
    <property type="match status" value="1"/>
</dbReference>
<evidence type="ECO:0000256" key="1">
    <source>
        <dbReference type="ARBA" id="ARBA00008791"/>
    </source>
</evidence>
<dbReference type="PANTHER" id="PTHR46268:SF6">
    <property type="entry name" value="UNIVERSAL STRESS PROTEIN UP12"/>
    <property type="match status" value="1"/>
</dbReference>
<dbReference type="PANTHER" id="PTHR46268">
    <property type="entry name" value="STRESS RESPONSE PROTEIN NHAX"/>
    <property type="match status" value="1"/>
</dbReference>
<protein>
    <submittedName>
        <fullName evidence="3">Universal stress protein</fullName>
    </submittedName>
</protein>
<dbReference type="PRINTS" id="PR01438">
    <property type="entry name" value="UNVRSLSTRESS"/>
</dbReference>
<evidence type="ECO:0000313" key="4">
    <source>
        <dbReference type="Proteomes" id="UP000265581"/>
    </source>
</evidence>
<dbReference type="CDD" id="cd00293">
    <property type="entry name" value="USP-like"/>
    <property type="match status" value="1"/>
</dbReference>
<dbReference type="RefSeq" id="WP_119704950.1">
    <property type="nucleotide sequence ID" value="NZ_JBHSOI010000002.1"/>
</dbReference>
<accession>A0A371P4L1</accession>
<feature type="domain" description="UspA" evidence="2">
    <location>
        <begin position="1"/>
        <end position="142"/>
    </location>
</feature>
<dbReference type="EMBL" id="QUBR01000002">
    <property type="protein sequence ID" value="REK70356.1"/>
    <property type="molecule type" value="Genomic_DNA"/>
</dbReference>
<gene>
    <name evidence="3" type="ORF">DX116_14530</name>
</gene>
<sequence length="144" mass="14495">MPKIILVGVDGSESSRKAATVAAELAASTGATLHVLTAVDPRSHGGQAEPGRPLSDVPALTPGEAAEAIAAEVAASLGTVVPHVESSPIQGKPAEALVQEAKRLGADLIVVGNRRVQGIGRLLGSVATDVAQHAPCDVYIVKTV</sequence>
<reference evidence="3 4" key="1">
    <citation type="submission" date="2018-08" db="EMBL/GenBank/DDBJ databases">
        <title>Aeromicrobium sp. M2KJ-4, whole genome shotgun sequence.</title>
        <authorList>
            <person name="Tuo L."/>
        </authorList>
    </citation>
    <scope>NUCLEOTIDE SEQUENCE [LARGE SCALE GENOMIC DNA]</scope>
    <source>
        <strain evidence="3 4">M2KJ-4</strain>
    </source>
</reference>
<dbReference type="InterPro" id="IPR014729">
    <property type="entry name" value="Rossmann-like_a/b/a_fold"/>
</dbReference>
<evidence type="ECO:0000313" key="3">
    <source>
        <dbReference type="EMBL" id="REK70356.1"/>
    </source>
</evidence>
<comment type="similarity">
    <text evidence="1">Belongs to the universal stress protein A family.</text>
</comment>